<dbReference type="InterPro" id="IPR037225">
    <property type="entry name" value="Nuo51_FMN-bd_sf"/>
</dbReference>
<dbReference type="InterPro" id="IPR011538">
    <property type="entry name" value="Nuo51_FMN-bd"/>
</dbReference>
<dbReference type="InterPro" id="IPR010208">
    <property type="entry name" value="Ion_transpt_RnfC/RsxC"/>
</dbReference>
<keyword evidence="5" id="KW-0249">Electron transport</keyword>
<dbReference type="PANTHER" id="PTHR43034">
    <property type="entry name" value="ION-TRANSLOCATING OXIDOREDUCTASE COMPLEX SUBUNIT C"/>
    <property type="match status" value="1"/>
</dbReference>
<dbReference type="InterPro" id="IPR017896">
    <property type="entry name" value="4Fe4S_Fe-S-bd"/>
</dbReference>
<reference evidence="9 10" key="1">
    <citation type="submission" date="2019-02" db="EMBL/GenBank/DDBJ databases">
        <title>Deep-cultivation of Planctomycetes and their phenomic and genomic characterization uncovers novel biology.</title>
        <authorList>
            <person name="Wiegand S."/>
            <person name="Jogler M."/>
            <person name="Boedeker C."/>
            <person name="Pinto D."/>
            <person name="Vollmers J."/>
            <person name="Rivas-Marin E."/>
            <person name="Kohn T."/>
            <person name="Peeters S.H."/>
            <person name="Heuer A."/>
            <person name="Rast P."/>
            <person name="Oberbeckmann S."/>
            <person name="Bunk B."/>
            <person name="Jeske O."/>
            <person name="Meyerdierks A."/>
            <person name="Storesund J.E."/>
            <person name="Kallscheuer N."/>
            <person name="Luecker S."/>
            <person name="Lage O.M."/>
            <person name="Pohl T."/>
            <person name="Merkel B.J."/>
            <person name="Hornburger P."/>
            <person name="Mueller R.-W."/>
            <person name="Bruemmer F."/>
            <person name="Labrenz M."/>
            <person name="Spormann A.M."/>
            <person name="Op Den Camp H."/>
            <person name="Overmann J."/>
            <person name="Amann R."/>
            <person name="Jetten M.S.M."/>
            <person name="Mascher T."/>
            <person name="Medema M.H."/>
            <person name="Devos D.P."/>
            <person name="Kaster A.-K."/>
            <person name="Ovreas L."/>
            <person name="Rohde M."/>
            <person name="Galperin M.Y."/>
            <person name="Jogler C."/>
        </authorList>
    </citation>
    <scope>NUCLEOTIDE SEQUENCE [LARGE SCALE GENOMIC DNA]</scope>
    <source>
        <strain evidence="9 10">Poly41</strain>
    </source>
</reference>
<sequence>MVPSYTAGIGRNHGCSDIMGIATAEKLELLRQIRNAGVIGAGGAGFPTYKKLDATVEHVIANGAECEPLLQKDRESMLQRQDAFFQGLRILRDLTDASTVTVAVKKKNEDVIDRFQGDLGTNRFESLVYPNVYPAGDEYILVYEISGRLIPPGGIPLNVGCVVDNVETIINVALALEGQPVVDKFVTVCGAVANPLTTVVPVGVTIAECLELAGGLTVDDPLILTGGIMMGGVTTDLSTPVGKNMGGIIALPKDHYLAKRKTESQETYTRVGHGQCDQCSMCTELCPRYIMGYPIEPHRVMRTLLMTGEAKDRTSLWAQYCCECNVCTMIACPESLDPKNICADAKQTLRKNQQGRTELELETLFRDPHPSRKGREIPIPRLITRLGLTPYDVKAPFVSFDNWQPPQVTIPLNSHVGAPATPIVAVGDTVRCGETIATVDEQQLGCPVHASIDGRVTKISASNIEITA</sequence>
<dbReference type="InterPro" id="IPR026902">
    <property type="entry name" value="RnfC_N"/>
</dbReference>
<evidence type="ECO:0000256" key="1">
    <source>
        <dbReference type="ARBA" id="ARBA00022448"/>
    </source>
</evidence>
<dbReference type="EMBL" id="SJPV01000017">
    <property type="protein sequence ID" value="TWU31351.1"/>
    <property type="molecule type" value="Genomic_DNA"/>
</dbReference>
<dbReference type="Pfam" id="PF01512">
    <property type="entry name" value="Complex1_51K"/>
    <property type="match status" value="1"/>
</dbReference>
<evidence type="ECO:0000256" key="7">
    <source>
        <dbReference type="ARBA" id="ARBA00023014"/>
    </source>
</evidence>
<dbReference type="SUPFAM" id="SSF142984">
    <property type="entry name" value="Nqo1 middle domain-like"/>
    <property type="match status" value="1"/>
</dbReference>
<dbReference type="GO" id="GO:0046872">
    <property type="term" value="F:metal ion binding"/>
    <property type="evidence" value="ECO:0007669"/>
    <property type="project" value="UniProtKB-KW"/>
</dbReference>
<dbReference type="GO" id="GO:0051539">
    <property type="term" value="F:4 iron, 4 sulfur cluster binding"/>
    <property type="evidence" value="ECO:0007669"/>
    <property type="project" value="UniProtKB-KW"/>
</dbReference>
<evidence type="ECO:0000256" key="3">
    <source>
        <dbReference type="ARBA" id="ARBA00022723"/>
    </source>
</evidence>
<evidence type="ECO:0000256" key="6">
    <source>
        <dbReference type="ARBA" id="ARBA00023004"/>
    </source>
</evidence>
<dbReference type="InterPro" id="IPR017054">
    <property type="entry name" value="PduS"/>
</dbReference>
<keyword evidence="4" id="KW-0677">Repeat</keyword>
<keyword evidence="1" id="KW-0813">Transport</keyword>
<organism evidence="9 10">
    <name type="scientific">Novipirellula artificiosorum</name>
    <dbReference type="NCBI Taxonomy" id="2528016"/>
    <lineage>
        <taxon>Bacteria</taxon>
        <taxon>Pseudomonadati</taxon>
        <taxon>Planctomycetota</taxon>
        <taxon>Planctomycetia</taxon>
        <taxon>Pirellulales</taxon>
        <taxon>Pirellulaceae</taxon>
        <taxon>Novipirellula</taxon>
    </lineage>
</organism>
<dbReference type="AlphaFoldDB" id="A0A5C6D6M7"/>
<proteinExistence type="predicted"/>
<feature type="domain" description="4Fe-4S ferredoxin-type" evidence="8">
    <location>
        <begin position="267"/>
        <end position="296"/>
    </location>
</feature>
<dbReference type="SUPFAM" id="SSF51230">
    <property type="entry name" value="Single hybrid motif"/>
    <property type="match status" value="1"/>
</dbReference>
<dbReference type="Pfam" id="PF10531">
    <property type="entry name" value="SLBB"/>
    <property type="match status" value="1"/>
</dbReference>
<dbReference type="PIRSF" id="PIRSF036408">
    <property type="entry name" value="PduS_prd"/>
    <property type="match status" value="1"/>
</dbReference>
<keyword evidence="2" id="KW-0004">4Fe-4S</keyword>
<dbReference type="GO" id="GO:0009055">
    <property type="term" value="F:electron transfer activity"/>
    <property type="evidence" value="ECO:0007669"/>
    <property type="project" value="InterPro"/>
</dbReference>
<protein>
    <submittedName>
        <fullName evidence="9">Electron transport complex protein RnfC</fullName>
    </submittedName>
</protein>
<dbReference type="GO" id="GO:0016020">
    <property type="term" value="C:membrane"/>
    <property type="evidence" value="ECO:0007669"/>
    <property type="project" value="InterPro"/>
</dbReference>
<dbReference type="InterPro" id="IPR019554">
    <property type="entry name" value="Soluble_ligand-bd"/>
</dbReference>
<evidence type="ECO:0000256" key="2">
    <source>
        <dbReference type="ARBA" id="ARBA00022485"/>
    </source>
</evidence>
<dbReference type="SUPFAM" id="SSF46548">
    <property type="entry name" value="alpha-helical ferredoxin"/>
    <property type="match status" value="1"/>
</dbReference>
<dbReference type="PROSITE" id="PS00198">
    <property type="entry name" value="4FE4S_FER_1"/>
    <property type="match status" value="1"/>
</dbReference>
<keyword evidence="10" id="KW-1185">Reference proteome</keyword>
<gene>
    <name evidence="9" type="primary">rnfC_2</name>
    <name evidence="9" type="ORF">Poly41_62200</name>
</gene>
<evidence type="ECO:0000259" key="8">
    <source>
        <dbReference type="PROSITE" id="PS51379"/>
    </source>
</evidence>
<evidence type="ECO:0000256" key="4">
    <source>
        <dbReference type="ARBA" id="ARBA00022737"/>
    </source>
</evidence>
<dbReference type="Pfam" id="PF13375">
    <property type="entry name" value="RnfC_N"/>
    <property type="match status" value="1"/>
</dbReference>
<accession>A0A5C6D6M7</accession>
<dbReference type="PROSITE" id="PS51379">
    <property type="entry name" value="4FE4S_FER_2"/>
    <property type="match status" value="1"/>
</dbReference>
<dbReference type="InterPro" id="IPR011053">
    <property type="entry name" value="Single_hybrid_motif"/>
</dbReference>
<keyword evidence="3" id="KW-0479">Metal-binding</keyword>
<dbReference type="InterPro" id="IPR017900">
    <property type="entry name" value="4Fe4S_Fe_S_CS"/>
</dbReference>
<dbReference type="Proteomes" id="UP000319143">
    <property type="component" value="Unassembled WGS sequence"/>
</dbReference>
<evidence type="ECO:0000313" key="10">
    <source>
        <dbReference type="Proteomes" id="UP000319143"/>
    </source>
</evidence>
<dbReference type="PANTHER" id="PTHR43034:SF2">
    <property type="entry name" value="ION-TRANSLOCATING OXIDOREDUCTASE COMPLEX SUBUNIT C"/>
    <property type="match status" value="1"/>
</dbReference>
<dbReference type="SUPFAM" id="SSF142019">
    <property type="entry name" value="Nqo1 FMN-binding domain-like"/>
    <property type="match status" value="1"/>
</dbReference>
<dbReference type="Pfam" id="PF13534">
    <property type="entry name" value="Fer4_17"/>
    <property type="match status" value="1"/>
</dbReference>
<dbReference type="Gene3D" id="2.40.50.100">
    <property type="match status" value="1"/>
</dbReference>
<name>A0A5C6D6M7_9BACT</name>
<evidence type="ECO:0000313" key="9">
    <source>
        <dbReference type="EMBL" id="TWU31351.1"/>
    </source>
</evidence>
<dbReference type="Gene3D" id="3.40.50.11540">
    <property type="entry name" value="NADH-ubiquinone oxidoreductase 51kDa subunit"/>
    <property type="match status" value="1"/>
</dbReference>
<keyword evidence="6" id="KW-0408">Iron</keyword>
<evidence type="ECO:0000256" key="5">
    <source>
        <dbReference type="ARBA" id="ARBA00022982"/>
    </source>
</evidence>
<keyword evidence="7" id="KW-0411">Iron-sulfur</keyword>
<comment type="caution">
    <text evidence="9">The sequence shown here is derived from an EMBL/GenBank/DDBJ whole genome shotgun (WGS) entry which is preliminary data.</text>
</comment>